<proteinExistence type="predicted"/>
<evidence type="ECO:0000256" key="2">
    <source>
        <dbReference type="SAM" id="Phobius"/>
    </source>
</evidence>
<feature type="region of interest" description="Disordered" evidence="1">
    <location>
        <begin position="1"/>
        <end position="30"/>
    </location>
</feature>
<keyword evidence="4" id="KW-1185">Reference proteome</keyword>
<keyword evidence="2" id="KW-0472">Membrane</keyword>
<dbReference type="KEGG" id="dtm:BJL86_2665"/>
<dbReference type="Proteomes" id="UP000186104">
    <property type="component" value="Chromosome"/>
</dbReference>
<dbReference type="AlphaFoldDB" id="A0A173LMC4"/>
<feature type="transmembrane region" description="Helical" evidence="2">
    <location>
        <begin position="71"/>
        <end position="91"/>
    </location>
</feature>
<dbReference type="EMBL" id="CP015961">
    <property type="protein sequence ID" value="ANI93425.1"/>
    <property type="molecule type" value="Genomic_DNA"/>
</dbReference>
<accession>A0A173LMC4</accession>
<reference evidence="3 4" key="1">
    <citation type="submission" date="2016-06" db="EMBL/GenBank/DDBJ databases">
        <title>Complete genome sequence of a saline-alkali tolerant type strain Dietzia timorensis ID05-A0528T.</title>
        <authorList>
            <person name="Wu X."/>
        </authorList>
    </citation>
    <scope>NUCLEOTIDE SEQUENCE [LARGE SCALE GENOMIC DNA]</scope>
    <source>
        <strain evidence="3 4">ID05-A0528</strain>
    </source>
</reference>
<dbReference type="STRING" id="499555.BJL86_2665"/>
<feature type="transmembrane region" description="Helical" evidence="2">
    <location>
        <begin position="45"/>
        <end position="64"/>
    </location>
</feature>
<keyword evidence="2" id="KW-1133">Transmembrane helix</keyword>
<organism evidence="3 4">
    <name type="scientific">Dietzia timorensis</name>
    <dbReference type="NCBI Taxonomy" id="499555"/>
    <lineage>
        <taxon>Bacteria</taxon>
        <taxon>Bacillati</taxon>
        <taxon>Actinomycetota</taxon>
        <taxon>Actinomycetes</taxon>
        <taxon>Mycobacteriales</taxon>
        <taxon>Dietziaceae</taxon>
        <taxon>Dietzia</taxon>
    </lineage>
</organism>
<evidence type="ECO:0008006" key="5">
    <source>
        <dbReference type="Google" id="ProtNLM"/>
    </source>
</evidence>
<name>A0A173LMC4_9ACTN</name>
<dbReference type="RefSeq" id="WP_197487662.1">
    <property type="nucleotide sequence ID" value="NZ_CP015961.1"/>
</dbReference>
<evidence type="ECO:0000313" key="4">
    <source>
        <dbReference type="Proteomes" id="UP000186104"/>
    </source>
</evidence>
<sequence length="199" mass="21022">MSASPEFPDDPAADPGAGAEARMPRDPDPRLRDQTVLYAEDGWSWAWILAAPIFCAAAGLFEIATGAPVHWLMLAVCALGTMLTHGIMIAATRVHGRLRVTDESLWQGTEELPYTEVDGVLPEPVDGTRLLGELRTVPRKRGEVGIKLVDGSLVRAFARDPEALEAALISQVGTAEPPSDTPAGGTDGTSLDDGGGTHD</sequence>
<evidence type="ECO:0000256" key="1">
    <source>
        <dbReference type="SAM" id="MobiDB-lite"/>
    </source>
</evidence>
<feature type="region of interest" description="Disordered" evidence="1">
    <location>
        <begin position="171"/>
        <end position="199"/>
    </location>
</feature>
<keyword evidence="2" id="KW-0812">Transmembrane</keyword>
<protein>
    <recommendedName>
        <fullName evidence="5">DUF3093 domain-containing protein</fullName>
    </recommendedName>
</protein>
<gene>
    <name evidence="3" type="ORF">BJL86_2665</name>
</gene>
<evidence type="ECO:0000313" key="3">
    <source>
        <dbReference type="EMBL" id="ANI93425.1"/>
    </source>
</evidence>